<dbReference type="OrthoDB" id="570124at2"/>
<feature type="transmembrane region" description="Helical" evidence="9">
    <location>
        <begin position="118"/>
        <end position="138"/>
    </location>
</feature>
<protein>
    <submittedName>
        <fullName evidence="12">Potassium/proton antiporter</fullName>
    </submittedName>
</protein>
<evidence type="ECO:0000256" key="4">
    <source>
        <dbReference type="ARBA" id="ARBA00022475"/>
    </source>
</evidence>
<name>A0A0S2I4L4_9BACT</name>
<feature type="transmembrane region" description="Helical" evidence="9">
    <location>
        <begin position="6"/>
        <end position="24"/>
    </location>
</feature>
<evidence type="ECO:0000313" key="12">
    <source>
        <dbReference type="EMBL" id="ALO17401.1"/>
    </source>
</evidence>
<dbReference type="AlphaFoldDB" id="A0A0S2I4L4"/>
<evidence type="ECO:0000259" key="10">
    <source>
        <dbReference type="Pfam" id="PF00999"/>
    </source>
</evidence>
<feature type="transmembrane region" description="Helical" evidence="9">
    <location>
        <begin position="54"/>
        <end position="77"/>
    </location>
</feature>
<reference evidence="12 13" key="1">
    <citation type="submission" date="2015-11" db="EMBL/GenBank/DDBJ databases">
        <title>Description and complete genome sequence of a novel strain predominating in hypersaline microbial mats and representing a new family of the Bacteriodetes phylum.</title>
        <authorList>
            <person name="Spring S."/>
            <person name="Bunk B."/>
            <person name="Sproer C."/>
            <person name="Klenk H.-P."/>
        </authorList>
    </citation>
    <scope>NUCLEOTIDE SEQUENCE [LARGE SCALE GENOMIC DNA]</scope>
    <source>
        <strain evidence="12 13">L21-Spi-D4</strain>
    </source>
</reference>
<dbReference type="KEGG" id="blq:L21SP5_03808"/>
<sequence>MSEEIITGLAIIVILGISAQWVAWRLRLPSILLLLLFGFLAGPVFGILDPDAVMGQSLLPVVTMSVAVILFEGGLSLRVKELKSVGGTVLKLISLGVFITWILTSLAAFYILELNLRISILLGAVLVVTGPTVINPLLAHIRPKGNVGKVLKWEGIIIDPVGALLAVLVFEALLVEKLEQASSLIALGIFKTIIFGGGIGIGLALLLVYLLKRYWIPDFLQETVTFMLVIAAFILSNQFQEESGLFAATVMGIVLDNQKIVTIKNIVEFKENLVVLIISSLFILLAARLDLESFTTLNWHTIIFVTALILIIRPLSVFLSAIGSGLNLREKLFLSWMAPRGIVAAAVASVFAFKLAENGFQQTERIVPITFIVIVSTVTIYGLTATWVAKKLKVAQTDPQGILFIGAFKWVRELAATIKEQGFNVALIDTSPLNVQRAQKLSLSAYHGNVLSEAIADEIELDGIGKLIALTPNDEVNSLAALHFSETFDSEHLFQLQPNLNEGKGYNAHTPKHLRGRFAFSNDFYYQTIAEFSKKKFKLKTLEVSDKTDYDDLILEYKGNIAPLFIIDKEHRLKVFTEDLDWEPIEGEKLIAMVKS</sequence>
<dbReference type="GO" id="GO:0006813">
    <property type="term" value="P:potassium ion transport"/>
    <property type="evidence" value="ECO:0007669"/>
    <property type="project" value="InterPro"/>
</dbReference>
<feature type="transmembrane region" description="Helical" evidence="9">
    <location>
        <begin position="297"/>
        <end position="321"/>
    </location>
</feature>
<evidence type="ECO:0000259" key="11">
    <source>
        <dbReference type="Pfam" id="PF02254"/>
    </source>
</evidence>
<accession>A0A0S2I4L4</accession>
<evidence type="ECO:0000256" key="2">
    <source>
        <dbReference type="ARBA" id="ARBA00022448"/>
    </source>
</evidence>
<keyword evidence="7" id="KW-0406">Ion transport</keyword>
<dbReference type="InterPro" id="IPR038770">
    <property type="entry name" value="Na+/solute_symporter_sf"/>
</dbReference>
<feature type="transmembrane region" description="Helical" evidence="9">
    <location>
        <begin position="273"/>
        <end position="291"/>
    </location>
</feature>
<feature type="transmembrane region" description="Helical" evidence="9">
    <location>
        <begin position="89"/>
        <end position="112"/>
    </location>
</feature>
<keyword evidence="5 9" id="KW-0812">Transmembrane</keyword>
<organism evidence="12 13">
    <name type="scientific">Salinivirga cyanobacteriivorans</name>
    <dbReference type="NCBI Taxonomy" id="1307839"/>
    <lineage>
        <taxon>Bacteria</taxon>
        <taxon>Pseudomonadati</taxon>
        <taxon>Bacteroidota</taxon>
        <taxon>Bacteroidia</taxon>
        <taxon>Bacteroidales</taxon>
        <taxon>Salinivirgaceae</taxon>
        <taxon>Salinivirga</taxon>
    </lineage>
</organism>
<dbReference type="GO" id="GO:0005886">
    <property type="term" value="C:plasma membrane"/>
    <property type="evidence" value="ECO:0007669"/>
    <property type="project" value="UniProtKB-SubCell"/>
</dbReference>
<dbReference type="Gene3D" id="3.40.50.720">
    <property type="entry name" value="NAD(P)-binding Rossmann-like Domain"/>
    <property type="match status" value="1"/>
</dbReference>
<keyword evidence="3" id="KW-0050">Antiport</keyword>
<feature type="transmembrane region" description="Helical" evidence="9">
    <location>
        <begin position="365"/>
        <end position="389"/>
    </location>
</feature>
<evidence type="ECO:0000256" key="1">
    <source>
        <dbReference type="ARBA" id="ARBA00004651"/>
    </source>
</evidence>
<comment type="subcellular location">
    <subcellularLocation>
        <location evidence="1">Cell membrane</location>
        <topology evidence="1">Multi-pass membrane protein</topology>
    </subcellularLocation>
</comment>
<proteinExistence type="predicted"/>
<dbReference type="EMBL" id="CP013118">
    <property type="protein sequence ID" value="ALO17401.1"/>
    <property type="molecule type" value="Genomic_DNA"/>
</dbReference>
<keyword evidence="8 9" id="KW-0472">Membrane</keyword>
<dbReference type="PANTHER" id="PTHR32507">
    <property type="entry name" value="NA(+)/H(+) ANTIPORTER 1"/>
    <property type="match status" value="1"/>
</dbReference>
<dbReference type="Pfam" id="PF02254">
    <property type="entry name" value="TrkA_N"/>
    <property type="match status" value="1"/>
</dbReference>
<dbReference type="InterPro" id="IPR036291">
    <property type="entry name" value="NAD(P)-bd_dom_sf"/>
</dbReference>
<dbReference type="RefSeq" id="WP_057954672.1">
    <property type="nucleotide sequence ID" value="NZ_CP013118.1"/>
</dbReference>
<evidence type="ECO:0000313" key="13">
    <source>
        <dbReference type="Proteomes" id="UP000064893"/>
    </source>
</evidence>
<dbReference type="GO" id="GO:0015297">
    <property type="term" value="F:antiporter activity"/>
    <property type="evidence" value="ECO:0007669"/>
    <property type="project" value="UniProtKB-KW"/>
</dbReference>
<feature type="transmembrane region" description="Helical" evidence="9">
    <location>
        <begin position="31"/>
        <end position="48"/>
    </location>
</feature>
<feature type="domain" description="Cation/H+ exchanger transmembrane" evidence="10">
    <location>
        <begin position="17"/>
        <end position="391"/>
    </location>
</feature>
<keyword evidence="4" id="KW-1003">Cell membrane</keyword>
<dbReference type="STRING" id="1307839.L21SP5_03808"/>
<dbReference type="SUPFAM" id="SSF51735">
    <property type="entry name" value="NAD(P)-binding Rossmann-fold domains"/>
    <property type="match status" value="1"/>
</dbReference>
<feature type="transmembrane region" description="Helical" evidence="9">
    <location>
        <begin position="150"/>
        <end position="173"/>
    </location>
</feature>
<dbReference type="GO" id="GO:1902600">
    <property type="term" value="P:proton transmembrane transport"/>
    <property type="evidence" value="ECO:0007669"/>
    <property type="project" value="InterPro"/>
</dbReference>
<dbReference type="InterPro" id="IPR006153">
    <property type="entry name" value="Cation/H_exchanger_TM"/>
</dbReference>
<feature type="transmembrane region" description="Helical" evidence="9">
    <location>
        <begin position="333"/>
        <end position="353"/>
    </location>
</feature>
<keyword evidence="2" id="KW-0813">Transport</keyword>
<dbReference type="Pfam" id="PF00999">
    <property type="entry name" value="Na_H_Exchanger"/>
    <property type="match status" value="1"/>
</dbReference>
<dbReference type="InterPro" id="IPR003148">
    <property type="entry name" value="RCK_N"/>
</dbReference>
<evidence type="ECO:0000256" key="3">
    <source>
        <dbReference type="ARBA" id="ARBA00022449"/>
    </source>
</evidence>
<dbReference type="Gene3D" id="1.20.1530.20">
    <property type="match status" value="1"/>
</dbReference>
<evidence type="ECO:0000256" key="6">
    <source>
        <dbReference type="ARBA" id="ARBA00022989"/>
    </source>
</evidence>
<gene>
    <name evidence="12" type="ORF">L21SP5_03808</name>
</gene>
<evidence type="ECO:0000256" key="5">
    <source>
        <dbReference type="ARBA" id="ARBA00022692"/>
    </source>
</evidence>
<dbReference type="Proteomes" id="UP000064893">
    <property type="component" value="Chromosome"/>
</dbReference>
<feature type="domain" description="RCK N-terminal" evidence="11">
    <location>
        <begin position="403"/>
        <end position="488"/>
    </location>
</feature>
<evidence type="ECO:0000256" key="9">
    <source>
        <dbReference type="SAM" id="Phobius"/>
    </source>
</evidence>
<evidence type="ECO:0000256" key="7">
    <source>
        <dbReference type="ARBA" id="ARBA00023065"/>
    </source>
</evidence>
<dbReference type="PANTHER" id="PTHR32507:SF0">
    <property type="entry name" value="NA(+)_H(+) ANTIPORTER 2-RELATED"/>
    <property type="match status" value="1"/>
</dbReference>
<feature type="transmembrane region" description="Helical" evidence="9">
    <location>
        <begin position="185"/>
        <end position="211"/>
    </location>
</feature>
<evidence type="ECO:0000256" key="8">
    <source>
        <dbReference type="ARBA" id="ARBA00023136"/>
    </source>
</evidence>
<keyword evidence="6 9" id="KW-1133">Transmembrane helix</keyword>
<keyword evidence="13" id="KW-1185">Reference proteome</keyword>